<gene>
    <name evidence="8" type="ORF">PXH69_31655</name>
</gene>
<evidence type="ECO:0000259" key="7">
    <source>
        <dbReference type="PROSITE" id="PS50850"/>
    </source>
</evidence>
<keyword evidence="3 6" id="KW-1133">Transmembrane helix</keyword>
<dbReference type="EMBL" id="JARDXE010000028">
    <property type="protein sequence ID" value="MDE8649533.1"/>
    <property type="molecule type" value="Genomic_DNA"/>
</dbReference>
<feature type="transmembrane region" description="Helical" evidence="6">
    <location>
        <begin position="253"/>
        <end position="275"/>
    </location>
</feature>
<dbReference type="Gene3D" id="1.20.1720.10">
    <property type="entry name" value="Multidrug resistance protein D"/>
    <property type="match status" value="1"/>
</dbReference>
<dbReference type="InterPro" id="IPR011701">
    <property type="entry name" value="MFS"/>
</dbReference>
<dbReference type="PROSITE" id="PS50850">
    <property type="entry name" value="MFS"/>
    <property type="match status" value="1"/>
</dbReference>
<feature type="transmembrane region" description="Helical" evidence="6">
    <location>
        <begin position="103"/>
        <end position="122"/>
    </location>
</feature>
<feature type="transmembrane region" description="Helical" evidence="6">
    <location>
        <begin position="191"/>
        <end position="212"/>
    </location>
</feature>
<evidence type="ECO:0000256" key="5">
    <source>
        <dbReference type="SAM" id="MobiDB-lite"/>
    </source>
</evidence>
<dbReference type="CDD" id="cd17321">
    <property type="entry name" value="MFS_MMR_MDR_like"/>
    <property type="match status" value="1"/>
</dbReference>
<proteinExistence type="predicted"/>
<evidence type="ECO:0000256" key="6">
    <source>
        <dbReference type="SAM" id="Phobius"/>
    </source>
</evidence>
<feature type="transmembrane region" description="Helical" evidence="6">
    <location>
        <begin position="467"/>
        <end position="489"/>
    </location>
</feature>
<evidence type="ECO:0000256" key="2">
    <source>
        <dbReference type="ARBA" id="ARBA00022692"/>
    </source>
</evidence>
<name>A0AAW6LQV9_RHOSG</name>
<feature type="transmembrane region" description="Helical" evidence="6">
    <location>
        <begin position="362"/>
        <end position="381"/>
    </location>
</feature>
<keyword evidence="2 6" id="KW-0812">Transmembrane</keyword>
<feature type="region of interest" description="Disordered" evidence="5">
    <location>
        <begin position="1"/>
        <end position="28"/>
    </location>
</feature>
<sequence>MTQARETLGAKLNGTQPQSNASPGEPTHEWFPRRHHMLPVILVAMFMAQFDLYMVNVALPVLQHDLNASDAALQLIVSGYAFTYAAGLITGGRLGDIIGHRRMFVIGMASFGVASLLCGVSTSGAMLVWFRLLQGVTAAAMMPQVLALITSSFPPAERPKALSWFGFTIGVGAVTGQVIGGMLLQANIAGLGWRVIFFVNVPIAIVTVALALRSLPLHESSRRARLDIPGAVGVTASLGLLLFPLIVGRSQGWPWWSWAMLIGSVPVMVAALAWEQRLQHSGGTPILSLQLFTEKAFNLGLFLSVVLLSAFFSFIFCVTLVLQDGIGLDPLHAGLTFGPLGIGFAAASIVARPYVQKYGARAIVVGTVLVIVAFATVIVLASARLESLTAVELAIPMMFVGIGNGIAVPTVTGQVLARIRPTYAGAASGVLTTVQQFSSTIGIAGIGGVFFAVLGSRGQPADYVSSLVASSICSLVLVAVAALLSLWLVRVTRSATV</sequence>
<feature type="transmembrane region" description="Helical" evidence="6">
    <location>
        <begin position="71"/>
        <end position="91"/>
    </location>
</feature>
<protein>
    <submittedName>
        <fullName evidence="8">MFS transporter</fullName>
    </submittedName>
</protein>
<evidence type="ECO:0000256" key="1">
    <source>
        <dbReference type="ARBA" id="ARBA00004651"/>
    </source>
</evidence>
<dbReference type="PANTHER" id="PTHR42718:SF39">
    <property type="entry name" value="ACTINORHODIN TRANSPORTER-RELATED"/>
    <property type="match status" value="1"/>
</dbReference>
<dbReference type="PANTHER" id="PTHR42718">
    <property type="entry name" value="MAJOR FACILITATOR SUPERFAMILY MULTIDRUG TRANSPORTER MFSC"/>
    <property type="match status" value="1"/>
</dbReference>
<dbReference type="Gene3D" id="1.20.1250.20">
    <property type="entry name" value="MFS general substrate transporter like domains"/>
    <property type="match status" value="1"/>
</dbReference>
<dbReference type="RefSeq" id="WP_143541233.1">
    <property type="nucleotide sequence ID" value="NZ_JARDXE010000028.1"/>
</dbReference>
<comment type="subcellular location">
    <subcellularLocation>
        <location evidence="1">Cell membrane</location>
        <topology evidence="1">Multi-pass membrane protein</topology>
    </subcellularLocation>
</comment>
<feature type="transmembrane region" description="Helical" evidence="6">
    <location>
        <begin position="296"/>
        <end position="322"/>
    </location>
</feature>
<dbReference type="GO" id="GO:0022857">
    <property type="term" value="F:transmembrane transporter activity"/>
    <property type="evidence" value="ECO:0007669"/>
    <property type="project" value="InterPro"/>
</dbReference>
<feature type="transmembrane region" description="Helical" evidence="6">
    <location>
        <begin position="161"/>
        <end position="185"/>
    </location>
</feature>
<evidence type="ECO:0000313" key="9">
    <source>
        <dbReference type="Proteomes" id="UP001217325"/>
    </source>
</evidence>
<dbReference type="AlphaFoldDB" id="A0AAW6LQV9"/>
<dbReference type="Pfam" id="PF07690">
    <property type="entry name" value="MFS_1"/>
    <property type="match status" value="2"/>
</dbReference>
<evidence type="ECO:0000256" key="4">
    <source>
        <dbReference type="ARBA" id="ARBA00023136"/>
    </source>
</evidence>
<feature type="transmembrane region" description="Helical" evidence="6">
    <location>
        <begin position="38"/>
        <end position="59"/>
    </location>
</feature>
<evidence type="ECO:0000313" key="8">
    <source>
        <dbReference type="EMBL" id="MDE8649533.1"/>
    </source>
</evidence>
<dbReference type="Proteomes" id="UP001217325">
    <property type="component" value="Unassembled WGS sequence"/>
</dbReference>
<dbReference type="GO" id="GO:0005886">
    <property type="term" value="C:plasma membrane"/>
    <property type="evidence" value="ECO:0007669"/>
    <property type="project" value="UniProtKB-SubCell"/>
</dbReference>
<reference evidence="8" key="1">
    <citation type="submission" date="2023-02" db="EMBL/GenBank/DDBJ databases">
        <title>A novel hydrolase synthesized by Rhodococcus erythropolis HQ is responsible for the detoxification of Zearalenone.</title>
        <authorList>
            <person name="Hu J."/>
            <person name="Xu J."/>
        </authorList>
    </citation>
    <scope>NUCLEOTIDE SEQUENCE</scope>
    <source>
        <strain evidence="8">HQ</strain>
    </source>
</reference>
<feature type="compositionally biased region" description="Polar residues" evidence="5">
    <location>
        <begin position="13"/>
        <end position="22"/>
    </location>
</feature>
<keyword evidence="4 6" id="KW-0472">Membrane</keyword>
<dbReference type="InterPro" id="IPR020846">
    <property type="entry name" value="MFS_dom"/>
</dbReference>
<feature type="transmembrane region" description="Helical" evidence="6">
    <location>
        <begin position="393"/>
        <end position="416"/>
    </location>
</feature>
<dbReference type="InterPro" id="IPR036259">
    <property type="entry name" value="MFS_trans_sf"/>
</dbReference>
<feature type="transmembrane region" description="Helical" evidence="6">
    <location>
        <begin position="334"/>
        <end position="355"/>
    </location>
</feature>
<feature type="transmembrane region" description="Helical" evidence="6">
    <location>
        <begin position="128"/>
        <end position="149"/>
    </location>
</feature>
<feature type="transmembrane region" description="Helical" evidence="6">
    <location>
        <begin position="437"/>
        <end position="455"/>
    </location>
</feature>
<dbReference type="SUPFAM" id="SSF103473">
    <property type="entry name" value="MFS general substrate transporter"/>
    <property type="match status" value="2"/>
</dbReference>
<evidence type="ECO:0000256" key="3">
    <source>
        <dbReference type="ARBA" id="ARBA00022989"/>
    </source>
</evidence>
<comment type="caution">
    <text evidence="8">The sequence shown here is derived from an EMBL/GenBank/DDBJ whole genome shotgun (WGS) entry which is preliminary data.</text>
</comment>
<organism evidence="8 9">
    <name type="scientific">Rhodococcus qingshengii</name>
    <dbReference type="NCBI Taxonomy" id="334542"/>
    <lineage>
        <taxon>Bacteria</taxon>
        <taxon>Bacillati</taxon>
        <taxon>Actinomycetota</taxon>
        <taxon>Actinomycetes</taxon>
        <taxon>Mycobacteriales</taxon>
        <taxon>Nocardiaceae</taxon>
        <taxon>Rhodococcus</taxon>
        <taxon>Rhodococcus erythropolis group</taxon>
    </lineage>
</organism>
<dbReference type="PRINTS" id="PR01036">
    <property type="entry name" value="TCRTETB"/>
</dbReference>
<accession>A0AAW6LQV9</accession>
<feature type="domain" description="Major facilitator superfamily (MFS) profile" evidence="7">
    <location>
        <begin position="37"/>
        <end position="493"/>
    </location>
</feature>
<feature type="transmembrane region" description="Helical" evidence="6">
    <location>
        <begin position="224"/>
        <end position="247"/>
    </location>
</feature>